<dbReference type="InterPro" id="IPR036513">
    <property type="entry name" value="STAS_dom_sf"/>
</dbReference>
<protein>
    <recommendedName>
        <fullName evidence="2">Anti-sigma factor antagonist</fullName>
    </recommendedName>
</protein>
<gene>
    <name evidence="4" type="ORF">C4520_21550</name>
</gene>
<sequence length="113" mass="12601">MVVKTERAGRAVIIRAEGEVDLYSSPSLREAILDSVKKELSPIVVNLSEVTYIDSSGVATLVEGFQLAKRYSGIVRLVGLNERVSEVFKLARLHQVFQICQTESEALQIRPKR</sequence>
<dbReference type="GO" id="GO:0043856">
    <property type="term" value="F:anti-sigma factor antagonist activity"/>
    <property type="evidence" value="ECO:0007669"/>
    <property type="project" value="InterPro"/>
</dbReference>
<reference evidence="4 5" key="1">
    <citation type="journal article" date="2017" name="ISME J.">
        <title>Energy and carbon metabolisms in a deep terrestrial subsurface fluid microbial community.</title>
        <authorList>
            <person name="Momper L."/>
            <person name="Jungbluth S.P."/>
            <person name="Lee M.D."/>
            <person name="Amend J.P."/>
        </authorList>
    </citation>
    <scope>NUCLEOTIDE SEQUENCE [LARGE SCALE GENOMIC DNA]</scope>
    <source>
        <strain evidence="4">SURF_5</strain>
    </source>
</reference>
<comment type="caution">
    <text evidence="4">The sequence shown here is derived from an EMBL/GenBank/DDBJ whole genome shotgun (WGS) entry which is preliminary data.</text>
</comment>
<dbReference type="CDD" id="cd07043">
    <property type="entry name" value="STAS_anti-anti-sigma_factors"/>
    <property type="match status" value="1"/>
</dbReference>
<dbReference type="Proteomes" id="UP000265882">
    <property type="component" value="Unassembled WGS sequence"/>
</dbReference>
<evidence type="ECO:0000259" key="3">
    <source>
        <dbReference type="PROSITE" id="PS50801"/>
    </source>
</evidence>
<dbReference type="Pfam" id="PF01740">
    <property type="entry name" value="STAS"/>
    <property type="match status" value="1"/>
</dbReference>
<dbReference type="InterPro" id="IPR003658">
    <property type="entry name" value="Anti-sigma_ant"/>
</dbReference>
<organism evidence="4 5">
    <name type="scientific">Abyssobacteria bacterium (strain SURF_5)</name>
    <dbReference type="NCBI Taxonomy" id="2093360"/>
    <lineage>
        <taxon>Bacteria</taxon>
        <taxon>Pseudomonadati</taxon>
        <taxon>Candidatus Hydrogenedentota</taxon>
        <taxon>Candidatus Abyssobacteria</taxon>
    </lineage>
</organism>
<dbReference type="EMBL" id="QZKU01000144">
    <property type="protein sequence ID" value="RJP14305.1"/>
    <property type="molecule type" value="Genomic_DNA"/>
</dbReference>
<feature type="domain" description="STAS" evidence="3">
    <location>
        <begin position="1"/>
        <end position="110"/>
    </location>
</feature>
<dbReference type="PANTHER" id="PTHR33495">
    <property type="entry name" value="ANTI-SIGMA FACTOR ANTAGONIST TM_1081-RELATED-RELATED"/>
    <property type="match status" value="1"/>
</dbReference>
<dbReference type="Gene3D" id="3.30.750.24">
    <property type="entry name" value="STAS domain"/>
    <property type="match status" value="1"/>
</dbReference>
<evidence type="ECO:0000313" key="4">
    <source>
        <dbReference type="EMBL" id="RJP14305.1"/>
    </source>
</evidence>
<dbReference type="NCBIfam" id="TIGR00377">
    <property type="entry name" value="ant_ant_sig"/>
    <property type="match status" value="1"/>
</dbReference>
<evidence type="ECO:0000313" key="5">
    <source>
        <dbReference type="Proteomes" id="UP000265882"/>
    </source>
</evidence>
<proteinExistence type="inferred from homology"/>
<dbReference type="PROSITE" id="PS50801">
    <property type="entry name" value="STAS"/>
    <property type="match status" value="1"/>
</dbReference>
<accession>A0A3A4N6Y1</accession>
<dbReference type="SUPFAM" id="SSF52091">
    <property type="entry name" value="SpoIIaa-like"/>
    <property type="match status" value="1"/>
</dbReference>
<dbReference type="InterPro" id="IPR002645">
    <property type="entry name" value="STAS_dom"/>
</dbReference>
<dbReference type="PANTHER" id="PTHR33495:SF2">
    <property type="entry name" value="ANTI-SIGMA FACTOR ANTAGONIST TM_1081-RELATED"/>
    <property type="match status" value="1"/>
</dbReference>
<evidence type="ECO:0000256" key="2">
    <source>
        <dbReference type="RuleBase" id="RU003749"/>
    </source>
</evidence>
<name>A0A3A4N6Y1_ABYX5</name>
<comment type="similarity">
    <text evidence="1 2">Belongs to the anti-sigma-factor antagonist family.</text>
</comment>
<evidence type="ECO:0000256" key="1">
    <source>
        <dbReference type="ARBA" id="ARBA00009013"/>
    </source>
</evidence>
<dbReference type="AlphaFoldDB" id="A0A3A4N6Y1"/>